<protein>
    <submittedName>
        <fullName evidence="2">Uncharacterized protein</fullName>
    </submittedName>
</protein>
<evidence type="ECO:0000313" key="3">
    <source>
        <dbReference type="Proteomes" id="UP000034688"/>
    </source>
</evidence>
<evidence type="ECO:0000313" key="2">
    <source>
        <dbReference type="EMBL" id="KKP60241.1"/>
    </source>
</evidence>
<organism evidence="2 3">
    <name type="scientific">Candidatus Roizmanbacteria bacterium GW2011_GWA2_34_18</name>
    <dbReference type="NCBI Taxonomy" id="1618477"/>
    <lineage>
        <taxon>Bacteria</taxon>
        <taxon>Candidatus Roizmaniibacteriota</taxon>
    </lineage>
</organism>
<sequence length="121" mass="13430">MRQEQKKGEKHQSIGNLIKLGVLTLAVTSAYRLLFGAIKHGGQVYEDGEESAPITTRRDEGWGWRKVSQILKGKRRGGRVITESQTIFTHSPEQNDRRRTSQSLGPGKVITLTDGTIAEGE</sequence>
<dbReference type="STRING" id="1618477.UR54_C0016G0006"/>
<proteinExistence type="predicted"/>
<name>A0A0G0B968_9BACT</name>
<dbReference type="EMBL" id="LBPP01000016">
    <property type="protein sequence ID" value="KKP60241.1"/>
    <property type="molecule type" value="Genomic_DNA"/>
</dbReference>
<feature type="region of interest" description="Disordered" evidence="1">
    <location>
        <begin position="85"/>
        <end position="121"/>
    </location>
</feature>
<gene>
    <name evidence="2" type="ORF">UR54_C0016G0006</name>
</gene>
<dbReference type="AlphaFoldDB" id="A0A0G0B968"/>
<evidence type="ECO:0000256" key="1">
    <source>
        <dbReference type="SAM" id="MobiDB-lite"/>
    </source>
</evidence>
<reference evidence="2 3" key="1">
    <citation type="journal article" date="2015" name="Nature">
        <title>rRNA introns, odd ribosomes, and small enigmatic genomes across a large radiation of phyla.</title>
        <authorList>
            <person name="Brown C.T."/>
            <person name="Hug L.A."/>
            <person name="Thomas B.C."/>
            <person name="Sharon I."/>
            <person name="Castelle C.J."/>
            <person name="Singh A."/>
            <person name="Wilkins M.J."/>
            <person name="Williams K.H."/>
            <person name="Banfield J.F."/>
        </authorList>
    </citation>
    <scope>NUCLEOTIDE SEQUENCE [LARGE SCALE GENOMIC DNA]</scope>
</reference>
<dbReference type="Proteomes" id="UP000034688">
    <property type="component" value="Unassembled WGS sequence"/>
</dbReference>
<comment type="caution">
    <text evidence="2">The sequence shown here is derived from an EMBL/GenBank/DDBJ whole genome shotgun (WGS) entry which is preliminary data.</text>
</comment>
<accession>A0A0G0B968</accession>